<dbReference type="SMART" id="SM00343">
    <property type="entry name" value="ZnF_C2HC"/>
    <property type="match status" value="2"/>
</dbReference>
<dbReference type="InterPro" id="IPR001878">
    <property type="entry name" value="Znf_CCHC"/>
</dbReference>
<dbReference type="InterPro" id="IPR036875">
    <property type="entry name" value="Znf_CCHC_sf"/>
</dbReference>
<evidence type="ECO:0000256" key="5">
    <source>
        <dbReference type="PROSITE-ProRule" id="PRU00047"/>
    </source>
</evidence>
<keyword evidence="4" id="KW-0255">Endonuclease</keyword>
<keyword evidence="5" id="KW-0862">Zinc</keyword>
<dbReference type="PANTHER" id="PTHR37984">
    <property type="entry name" value="PROTEIN CBG26694"/>
    <property type="match status" value="1"/>
</dbReference>
<keyword evidence="1" id="KW-0808">Transferase</keyword>
<protein>
    <submittedName>
        <fullName evidence="9">CCHC-type domain-containing protein</fullName>
    </submittedName>
</protein>
<dbReference type="SUPFAM" id="SSF50630">
    <property type="entry name" value="Acid proteases"/>
    <property type="match status" value="1"/>
</dbReference>
<sequence>MTSNHVSASAPALPPPPPPPVTAAPPVFSGLPSDYAAWNAHFACVLRLSKLADDADKSAMLVLRLSKLADDADKSALLFCALAPTAQRTLMALISPKTVDDVKFEELRSALDRHYRVSPLPLAEFFKFFAARQDPDQSSADYVIQLRILAASCSWPLSLDRALAIVFVMGISSNKLRQQLLQRDHPSIDLALEQANQYDSILRETLRTSISRPASSADLAASVNQVRGRSKSPSAAPLPCDRCARFDHSDDECRYRQAVCNSCSKVGHIARACRSKPQPSQRPQSPQQSQPSQRHSSPRGRRRREYAKTNKVAFSIDAIRLSSSDAAVQPHSVRPPSSDAAVQLRSDRPPPAARPLSDRPPSNDAAARPPAVRRLASDDDARLLAIDNDPVGDNRPFMVDLQIEGRPARLEVDTGAAVTVINSSLWRDLGKPRLKKSSAVCRSFTGQKIAIRGQAAVHVDYEGKSTLLQLLVAENGDSVLR</sequence>
<evidence type="ECO:0000256" key="2">
    <source>
        <dbReference type="ARBA" id="ARBA00022695"/>
    </source>
</evidence>
<evidence type="ECO:0000313" key="9">
    <source>
        <dbReference type="WBParaSite" id="PSAMB.scaffold170size69771.g2986.t1"/>
    </source>
</evidence>
<proteinExistence type="predicted"/>
<dbReference type="PANTHER" id="PTHR37984:SF5">
    <property type="entry name" value="PROTEIN NYNRIN-LIKE"/>
    <property type="match status" value="1"/>
</dbReference>
<reference evidence="9" key="1">
    <citation type="submission" date="2022-11" db="UniProtKB">
        <authorList>
            <consortium name="WormBaseParasite"/>
        </authorList>
    </citation>
    <scope>IDENTIFICATION</scope>
</reference>
<dbReference type="GO" id="GO:0008270">
    <property type="term" value="F:zinc ion binding"/>
    <property type="evidence" value="ECO:0007669"/>
    <property type="project" value="UniProtKB-KW"/>
</dbReference>
<keyword evidence="5" id="KW-0479">Metal-binding</keyword>
<feature type="compositionally biased region" description="Low complexity" evidence="6">
    <location>
        <begin position="275"/>
        <end position="295"/>
    </location>
</feature>
<dbReference type="GO" id="GO:0004519">
    <property type="term" value="F:endonuclease activity"/>
    <property type="evidence" value="ECO:0007669"/>
    <property type="project" value="UniProtKB-KW"/>
</dbReference>
<keyword evidence="2" id="KW-0548">Nucleotidyltransferase</keyword>
<evidence type="ECO:0000256" key="4">
    <source>
        <dbReference type="ARBA" id="ARBA00022759"/>
    </source>
</evidence>
<feature type="region of interest" description="Disordered" evidence="6">
    <location>
        <begin position="274"/>
        <end position="309"/>
    </location>
</feature>
<dbReference type="AlphaFoldDB" id="A0A914VCG4"/>
<feature type="compositionally biased region" description="Polar residues" evidence="6">
    <location>
        <begin position="222"/>
        <end position="233"/>
    </location>
</feature>
<dbReference type="InterPro" id="IPR050951">
    <property type="entry name" value="Retrovirus_Pol_polyprotein"/>
</dbReference>
<feature type="domain" description="CCHC-type" evidence="7">
    <location>
        <begin position="260"/>
        <end position="275"/>
    </location>
</feature>
<dbReference type="SUPFAM" id="SSF57756">
    <property type="entry name" value="Retrovirus zinc finger-like domains"/>
    <property type="match status" value="1"/>
</dbReference>
<dbReference type="GO" id="GO:0003676">
    <property type="term" value="F:nucleic acid binding"/>
    <property type="evidence" value="ECO:0007669"/>
    <property type="project" value="InterPro"/>
</dbReference>
<name>A0A914VCG4_9BILA</name>
<dbReference type="Gene3D" id="2.40.70.10">
    <property type="entry name" value="Acid Proteases"/>
    <property type="match status" value="1"/>
</dbReference>
<keyword evidence="4" id="KW-0378">Hydrolase</keyword>
<dbReference type="WBParaSite" id="PSAMB.scaffold170size69771.g2986.t1">
    <property type="protein sequence ID" value="PSAMB.scaffold170size69771.g2986.t1"/>
    <property type="gene ID" value="PSAMB.scaffold170size69771.g2986"/>
</dbReference>
<feature type="region of interest" description="Disordered" evidence="6">
    <location>
        <begin position="324"/>
        <end position="373"/>
    </location>
</feature>
<keyword evidence="8" id="KW-1185">Reference proteome</keyword>
<dbReference type="GO" id="GO:0019899">
    <property type="term" value="F:enzyme binding"/>
    <property type="evidence" value="ECO:0007669"/>
    <property type="project" value="UniProtKB-ARBA"/>
</dbReference>
<evidence type="ECO:0000259" key="7">
    <source>
        <dbReference type="PROSITE" id="PS50158"/>
    </source>
</evidence>
<keyword evidence="3" id="KW-0540">Nuclease</keyword>
<organism evidence="8 9">
    <name type="scientific">Plectus sambesii</name>
    <dbReference type="NCBI Taxonomy" id="2011161"/>
    <lineage>
        <taxon>Eukaryota</taxon>
        <taxon>Metazoa</taxon>
        <taxon>Ecdysozoa</taxon>
        <taxon>Nematoda</taxon>
        <taxon>Chromadorea</taxon>
        <taxon>Plectida</taxon>
        <taxon>Plectina</taxon>
        <taxon>Plectoidea</taxon>
        <taxon>Plectidae</taxon>
        <taxon>Plectus</taxon>
    </lineage>
</organism>
<dbReference type="Gene3D" id="4.10.60.10">
    <property type="entry name" value="Zinc finger, CCHC-type"/>
    <property type="match status" value="1"/>
</dbReference>
<feature type="region of interest" description="Disordered" evidence="6">
    <location>
        <begin position="217"/>
        <end position="240"/>
    </location>
</feature>
<keyword evidence="5" id="KW-0863">Zinc-finger</keyword>
<accession>A0A914VCG4</accession>
<dbReference type="PROSITE" id="PS50158">
    <property type="entry name" value="ZF_CCHC"/>
    <property type="match status" value="1"/>
</dbReference>
<dbReference type="InterPro" id="IPR021109">
    <property type="entry name" value="Peptidase_aspartic_dom_sf"/>
</dbReference>
<dbReference type="Proteomes" id="UP000887566">
    <property type="component" value="Unplaced"/>
</dbReference>
<dbReference type="Pfam" id="PF13975">
    <property type="entry name" value="gag-asp_proteas"/>
    <property type="match status" value="1"/>
</dbReference>
<evidence type="ECO:0000256" key="6">
    <source>
        <dbReference type="SAM" id="MobiDB-lite"/>
    </source>
</evidence>
<evidence type="ECO:0000256" key="1">
    <source>
        <dbReference type="ARBA" id="ARBA00022679"/>
    </source>
</evidence>
<dbReference type="GO" id="GO:0016779">
    <property type="term" value="F:nucleotidyltransferase activity"/>
    <property type="evidence" value="ECO:0007669"/>
    <property type="project" value="UniProtKB-KW"/>
</dbReference>
<evidence type="ECO:0000256" key="3">
    <source>
        <dbReference type="ARBA" id="ARBA00022722"/>
    </source>
</evidence>
<evidence type="ECO:0000313" key="8">
    <source>
        <dbReference type="Proteomes" id="UP000887566"/>
    </source>
</evidence>
<feature type="compositionally biased region" description="Basic residues" evidence="6">
    <location>
        <begin position="296"/>
        <end position="305"/>
    </location>
</feature>